<evidence type="ECO:0000259" key="3">
    <source>
        <dbReference type="Pfam" id="PF19314"/>
    </source>
</evidence>
<feature type="compositionally biased region" description="Polar residues" evidence="2">
    <location>
        <begin position="1049"/>
        <end position="1058"/>
    </location>
</feature>
<dbReference type="Pfam" id="PF19314">
    <property type="entry name" value="DUF5917"/>
    <property type="match status" value="1"/>
</dbReference>
<comment type="caution">
    <text evidence="4">The sequence shown here is derived from an EMBL/GenBank/DDBJ whole genome shotgun (WGS) entry which is preliminary data.</text>
</comment>
<feature type="region of interest" description="Disordered" evidence="2">
    <location>
        <begin position="1"/>
        <end position="29"/>
    </location>
</feature>
<dbReference type="Pfam" id="PF19311">
    <property type="entry name" value="KELAA"/>
    <property type="match status" value="1"/>
</dbReference>
<proteinExistence type="inferred from homology"/>
<name>A0A2T9XZB9_9FUNG</name>
<feature type="compositionally biased region" description="Basic and acidic residues" evidence="2">
    <location>
        <begin position="1024"/>
        <end position="1038"/>
    </location>
</feature>
<accession>A0A2T9XZB9</accession>
<dbReference type="InterPro" id="IPR019384">
    <property type="entry name" value="FHIP"/>
</dbReference>
<feature type="region of interest" description="Disordered" evidence="2">
    <location>
        <begin position="1006"/>
        <end position="1058"/>
    </location>
</feature>
<evidence type="ECO:0000256" key="1">
    <source>
        <dbReference type="ARBA" id="ARBA00024336"/>
    </source>
</evidence>
<feature type="domain" description="FHF complex subunit HOOK-interacting protein C-terminal" evidence="3">
    <location>
        <begin position="838"/>
        <end position="944"/>
    </location>
</feature>
<dbReference type="Pfam" id="PF10257">
    <property type="entry name" value="RAI16-like"/>
    <property type="match status" value="1"/>
</dbReference>
<dbReference type="InterPro" id="IPR045669">
    <property type="entry name" value="FHIP_C"/>
</dbReference>
<organism evidence="4 5">
    <name type="scientific">Smittium megazygosporum</name>
    <dbReference type="NCBI Taxonomy" id="133381"/>
    <lineage>
        <taxon>Eukaryota</taxon>
        <taxon>Fungi</taxon>
        <taxon>Fungi incertae sedis</taxon>
        <taxon>Zoopagomycota</taxon>
        <taxon>Kickxellomycotina</taxon>
        <taxon>Harpellomycetes</taxon>
        <taxon>Harpellales</taxon>
        <taxon>Legeriomycetaceae</taxon>
        <taxon>Smittium</taxon>
    </lineage>
</organism>
<dbReference type="InterPro" id="IPR045668">
    <property type="entry name" value="FHIP_KELAA_motif"/>
</dbReference>
<keyword evidence="5" id="KW-1185">Reference proteome</keyword>
<dbReference type="EMBL" id="MBFS01003674">
    <property type="protein sequence ID" value="PVU85374.1"/>
    <property type="molecule type" value="Genomic_DNA"/>
</dbReference>
<feature type="compositionally biased region" description="Polar residues" evidence="2">
    <location>
        <begin position="961"/>
        <end position="983"/>
    </location>
</feature>
<dbReference type="Proteomes" id="UP000245609">
    <property type="component" value="Unassembled WGS sequence"/>
</dbReference>
<protein>
    <recommendedName>
        <fullName evidence="3">FHF complex subunit HOOK-interacting protein C-terminal domain-containing protein</fullName>
    </recommendedName>
</protein>
<comment type="similarity">
    <text evidence="1">Belongs to the FHIP family.</text>
</comment>
<evidence type="ECO:0000256" key="2">
    <source>
        <dbReference type="SAM" id="MobiDB-lite"/>
    </source>
</evidence>
<sequence>MFDQHGFYKNEASPSPSTDPVAPPKDKNGKENFVSMMKNIVLTAGEMLSDTFNPNTGLERCWLAILEFYDKNPLSKKILIENTLIPSKISDILDCLIKTWFEPLSTSNPENQNASTKGKSVKKRIESTLEFLENENVLFTLVNLAHLNSPNGMQYLIVRFFRNLVEISPIDFLLNPKFKQALALLIYSVYISPEYSIYTNSLSNVPFLITQKYQKSNINSTNNFSLIPDPYLSSSTLPINPPLASASKVWKSCLSSLPSSTNINEYNLSYDVVKIIHSLLIRTKEHCDLFSKYFLFFVLNLDNFKEVVPTFIKPSDKKNSLLEPQSFYTWMLFLHLMIPGAAGEVAREALVILSQNILLNNDNNSSNPLVGDGFIIDALIESIGYLYSQVPISKPAHRSRNCRVFQTIMMGPRVMSIPARVLHEDSVKVSNNINPLESNEISSQNQTFGNSKYFPIQNNFLDSENFLISESISSKPIKTIDIFYLCWELLDEISICAKNNPATCDEISFRLNSSFLSSSLLPSLETRNKSEAFTNTIYITELVRITHSEALKRPLYNLLLGETYYPEKIPHIASESNLNSLDSNNFSGLEKKSKKSDGNTDAFHIPGMSSINEINVEAKGLRSLLINRIIDVDDKLSLSTLRLLDALLMTLDQHIYTNLVLKNFVTIEEQQPNPIAHLEGSAPIINSEPETHNDSIQVYLNSANIDYKLARAITKHFISVSPQNIKRFLPEAFNAAALKYNKKSSKNSSAASLSKTAIESEYSASEAQSNTLENSLDHSENAPSLFISKELSSEEELTEYISINTEKIDFINNFKRKKWNQQSSNNMIYYKGLQFYPGDFMSTLFKSLKLMFNRHIALNVVTTSILARLVLIGNSDLTTFLLLQNQAMMEESDEEFDNRLSSSLKPGLELKYSCQYLYDILVVLSAQAAVKASKIADFEKRKASLKQKGVLGSFLYKKSDYSSSKHGISTSRNQNPSDSSRSNNLRDKEELIESGYKSGYNELGEATASNPNLYNNDSDDSAQDDTKNSSKQHKDMVKKGSLSEYKGNASASDTNKNQGSKKRFLNAYLVLEEFCKELGAISLAYANINLDNEFAALQLRQYNELD</sequence>
<dbReference type="STRING" id="133381.A0A2T9XZB9"/>
<gene>
    <name evidence="4" type="ORF">BB560_007042</name>
</gene>
<dbReference type="OrthoDB" id="5600235at2759"/>
<evidence type="ECO:0000313" key="5">
    <source>
        <dbReference type="Proteomes" id="UP000245609"/>
    </source>
</evidence>
<dbReference type="PANTHER" id="PTHR21705">
    <property type="entry name" value="RAI16 PROTEIN-RELATED"/>
    <property type="match status" value="1"/>
</dbReference>
<feature type="region of interest" description="Disordered" evidence="2">
    <location>
        <begin position="960"/>
        <end position="987"/>
    </location>
</feature>
<evidence type="ECO:0000313" key="4">
    <source>
        <dbReference type="EMBL" id="PVU85374.1"/>
    </source>
</evidence>
<reference evidence="4 5" key="1">
    <citation type="journal article" date="2018" name="MBio">
        <title>Comparative Genomics Reveals the Core Gene Toolbox for the Fungus-Insect Symbiosis.</title>
        <authorList>
            <person name="Wang Y."/>
            <person name="Stata M."/>
            <person name="Wang W."/>
            <person name="Stajich J.E."/>
            <person name="White M.M."/>
            <person name="Moncalvo J.M."/>
        </authorList>
    </citation>
    <scope>NUCLEOTIDE SEQUENCE [LARGE SCALE GENOMIC DNA]</scope>
    <source>
        <strain evidence="4 5">SC-DP-2</strain>
    </source>
</reference>
<feature type="compositionally biased region" description="Polar residues" evidence="2">
    <location>
        <begin position="1007"/>
        <end position="1016"/>
    </location>
</feature>
<dbReference type="AlphaFoldDB" id="A0A2T9XZB9"/>
<dbReference type="PANTHER" id="PTHR21705:SF11">
    <property type="entry name" value="FHIP FAMILY PROTEIN CG3558"/>
    <property type="match status" value="1"/>
</dbReference>